<proteinExistence type="inferred from homology"/>
<dbReference type="AlphaFoldDB" id="A0A1R2AL74"/>
<reference evidence="9 10" key="1">
    <citation type="submission" date="2016-11" db="EMBL/GenBank/DDBJ databases">
        <title>The macronuclear genome of Stentor coeruleus: a giant cell with tiny introns.</title>
        <authorList>
            <person name="Slabodnick M."/>
            <person name="Ruby J.G."/>
            <person name="Reiff S.B."/>
            <person name="Swart E.C."/>
            <person name="Gosai S."/>
            <person name="Prabakaran S."/>
            <person name="Witkowska E."/>
            <person name="Larue G.E."/>
            <person name="Fisher S."/>
            <person name="Freeman R.M."/>
            <person name="Gunawardena J."/>
            <person name="Chu W."/>
            <person name="Stover N.A."/>
            <person name="Gregory B.D."/>
            <person name="Nowacki M."/>
            <person name="Derisi J."/>
            <person name="Roy S.W."/>
            <person name="Marshall W.F."/>
            <person name="Sood P."/>
        </authorList>
    </citation>
    <scope>NUCLEOTIDE SEQUENCE [LARGE SCALE GENOMIC DNA]</scope>
    <source>
        <strain evidence="9">WM001</strain>
    </source>
</reference>
<dbReference type="Proteomes" id="UP000187209">
    <property type="component" value="Unassembled WGS sequence"/>
</dbReference>
<dbReference type="GO" id="GO:0016020">
    <property type="term" value="C:membrane"/>
    <property type="evidence" value="ECO:0007669"/>
    <property type="project" value="UniProtKB-SubCell"/>
</dbReference>
<dbReference type="SUPFAM" id="SSF103506">
    <property type="entry name" value="Mitochondrial carrier"/>
    <property type="match status" value="1"/>
</dbReference>
<dbReference type="InterPro" id="IPR018108">
    <property type="entry name" value="MCP_transmembrane"/>
</dbReference>
<feature type="repeat" description="Solcar" evidence="6">
    <location>
        <begin position="200"/>
        <end position="283"/>
    </location>
</feature>
<dbReference type="PANTHER" id="PTHR24089">
    <property type="entry name" value="SOLUTE CARRIER FAMILY 25"/>
    <property type="match status" value="1"/>
</dbReference>
<feature type="repeat" description="Solcar" evidence="6">
    <location>
        <begin position="109"/>
        <end position="199"/>
    </location>
</feature>
<accession>A0A1R2AL74</accession>
<evidence type="ECO:0000256" key="7">
    <source>
        <dbReference type="RuleBase" id="RU000488"/>
    </source>
</evidence>
<evidence type="ECO:0000256" key="4">
    <source>
        <dbReference type="ARBA" id="ARBA00022737"/>
    </source>
</evidence>
<comment type="similarity">
    <text evidence="7">Belongs to the mitochondrial carrier (TC 2.A.29) family.</text>
</comment>
<evidence type="ECO:0000256" key="2">
    <source>
        <dbReference type="ARBA" id="ARBA00022448"/>
    </source>
</evidence>
<feature type="transmembrane region" description="Helical" evidence="8">
    <location>
        <begin position="203"/>
        <end position="221"/>
    </location>
</feature>
<keyword evidence="10" id="KW-1185">Reference proteome</keyword>
<feature type="repeat" description="Solcar" evidence="6">
    <location>
        <begin position="9"/>
        <end position="98"/>
    </location>
</feature>
<feature type="transmembrane region" description="Helical" evidence="8">
    <location>
        <begin position="171"/>
        <end position="191"/>
    </location>
</feature>
<protein>
    <recommendedName>
        <fullName evidence="11">ADP/ATP translocase</fullName>
    </recommendedName>
</protein>
<feature type="transmembrane region" description="Helical" evidence="8">
    <location>
        <begin position="255"/>
        <end position="277"/>
    </location>
</feature>
<evidence type="ECO:0000256" key="5">
    <source>
        <dbReference type="ARBA" id="ARBA00023136"/>
    </source>
</evidence>
<evidence type="ECO:0000313" key="10">
    <source>
        <dbReference type="Proteomes" id="UP000187209"/>
    </source>
</evidence>
<evidence type="ECO:0000313" key="9">
    <source>
        <dbReference type="EMBL" id="OMJ65185.1"/>
    </source>
</evidence>
<comment type="subcellular location">
    <subcellularLocation>
        <location evidence="1">Membrane</location>
        <topology evidence="1">Multi-pass membrane protein</topology>
    </subcellularLocation>
</comment>
<dbReference type="EMBL" id="MPUH01002366">
    <property type="protein sequence ID" value="OMJ65185.1"/>
    <property type="molecule type" value="Genomic_DNA"/>
</dbReference>
<comment type="caution">
    <text evidence="9">The sequence shown here is derived from an EMBL/GenBank/DDBJ whole genome shotgun (WGS) entry which is preliminary data.</text>
</comment>
<keyword evidence="5 6" id="KW-0472">Membrane</keyword>
<dbReference type="PRINTS" id="PR00926">
    <property type="entry name" value="MITOCARRIER"/>
</dbReference>
<dbReference type="PROSITE" id="PS50920">
    <property type="entry name" value="SOLCAR"/>
    <property type="match status" value="3"/>
</dbReference>
<keyword evidence="4" id="KW-0677">Repeat</keyword>
<dbReference type="InterPro" id="IPR002067">
    <property type="entry name" value="MCP"/>
</dbReference>
<dbReference type="Pfam" id="PF00153">
    <property type="entry name" value="Mito_carr"/>
    <property type="match status" value="2"/>
</dbReference>
<feature type="transmembrane region" description="Helical" evidence="8">
    <location>
        <begin position="77"/>
        <end position="95"/>
    </location>
</feature>
<gene>
    <name evidence="9" type="ORF">SteCoe_38884</name>
</gene>
<evidence type="ECO:0000256" key="1">
    <source>
        <dbReference type="ARBA" id="ARBA00004141"/>
    </source>
</evidence>
<evidence type="ECO:0000256" key="3">
    <source>
        <dbReference type="ARBA" id="ARBA00022692"/>
    </source>
</evidence>
<keyword evidence="3 6" id="KW-0812">Transmembrane</keyword>
<sequence length="284" mass="32728">MEKRDSGVKMYMKRMQSEGFPTVASMILLSPLYRYVLINQTRGLSKSSNAYNSISSYIINVPSREGYLGYWRGTASSLAYFFLSSLISFRTYLYIRGRIFSNTDPSGNELLIKEQISNMITFTISELIAYPLERARTLVSCDLSLKGELRNYSGAYDCIQKSMNRTGIKSWYYGFTMYLGTYTSFLIMASSLWNLVKENKPELAFGIPIVVKSLLYPLEVLRRRRQIGDGIEYKEDFKAMHRQIMNIFKTEGIRGFYRGFLAAGVHSSLTFGIFMYFSEKKVQE</sequence>
<dbReference type="OrthoDB" id="310160at2759"/>
<dbReference type="InterPro" id="IPR023395">
    <property type="entry name" value="MCP_dom_sf"/>
</dbReference>
<evidence type="ECO:0000256" key="6">
    <source>
        <dbReference type="PROSITE-ProRule" id="PRU00282"/>
    </source>
</evidence>
<feature type="transmembrane region" description="Helical" evidence="8">
    <location>
        <begin position="20"/>
        <end position="38"/>
    </location>
</feature>
<keyword evidence="2 7" id="KW-0813">Transport</keyword>
<name>A0A1R2AL74_9CILI</name>
<evidence type="ECO:0000256" key="8">
    <source>
        <dbReference type="SAM" id="Phobius"/>
    </source>
</evidence>
<evidence type="ECO:0008006" key="11">
    <source>
        <dbReference type="Google" id="ProtNLM"/>
    </source>
</evidence>
<keyword evidence="8" id="KW-1133">Transmembrane helix</keyword>
<dbReference type="Gene3D" id="1.50.40.10">
    <property type="entry name" value="Mitochondrial carrier domain"/>
    <property type="match status" value="1"/>
</dbReference>
<dbReference type="GO" id="GO:0055085">
    <property type="term" value="P:transmembrane transport"/>
    <property type="evidence" value="ECO:0007669"/>
    <property type="project" value="InterPro"/>
</dbReference>
<organism evidence="9 10">
    <name type="scientific">Stentor coeruleus</name>
    <dbReference type="NCBI Taxonomy" id="5963"/>
    <lineage>
        <taxon>Eukaryota</taxon>
        <taxon>Sar</taxon>
        <taxon>Alveolata</taxon>
        <taxon>Ciliophora</taxon>
        <taxon>Postciliodesmatophora</taxon>
        <taxon>Heterotrichea</taxon>
        <taxon>Heterotrichida</taxon>
        <taxon>Stentoridae</taxon>
        <taxon>Stentor</taxon>
    </lineage>
</organism>